<dbReference type="FunFam" id="3.30.160.60:FF:001732">
    <property type="entry name" value="Zgc:162936"/>
    <property type="match status" value="1"/>
</dbReference>
<proteinExistence type="predicted"/>
<evidence type="ECO:0000313" key="11">
    <source>
        <dbReference type="Proteomes" id="UP001162131"/>
    </source>
</evidence>
<keyword evidence="6" id="KW-0238">DNA-binding</keyword>
<feature type="domain" description="C2H2-type" evidence="9">
    <location>
        <begin position="12"/>
        <end position="39"/>
    </location>
</feature>
<organism evidence="10 11">
    <name type="scientific">Blepharisma stoltei</name>
    <dbReference type="NCBI Taxonomy" id="1481888"/>
    <lineage>
        <taxon>Eukaryota</taxon>
        <taxon>Sar</taxon>
        <taxon>Alveolata</taxon>
        <taxon>Ciliophora</taxon>
        <taxon>Postciliodesmatophora</taxon>
        <taxon>Heterotrichea</taxon>
        <taxon>Heterotrichida</taxon>
        <taxon>Blepharismidae</taxon>
        <taxon>Blepharisma</taxon>
    </lineage>
</organism>
<dbReference type="GO" id="GO:0031519">
    <property type="term" value="C:PcG protein complex"/>
    <property type="evidence" value="ECO:0007669"/>
    <property type="project" value="TreeGrafter"/>
</dbReference>
<dbReference type="GO" id="GO:0045893">
    <property type="term" value="P:positive regulation of DNA-templated transcription"/>
    <property type="evidence" value="ECO:0007669"/>
    <property type="project" value="UniProtKB-ARBA"/>
</dbReference>
<feature type="domain" description="C2H2-type" evidence="9">
    <location>
        <begin position="68"/>
        <end position="98"/>
    </location>
</feature>
<evidence type="ECO:0000259" key="9">
    <source>
        <dbReference type="PROSITE" id="PS50157"/>
    </source>
</evidence>
<evidence type="ECO:0000313" key="10">
    <source>
        <dbReference type="EMBL" id="CAG9323876.1"/>
    </source>
</evidence>
<comment type="caution">
    <text evidence="10">The sequence shown here is derived from an EMBL/GenBank/DDBJ whole genome shotgun (WGS) entry which is preliminary data.</text>
</comment>
<dbReference type="EMBL" id="CAJZBQ010000035">
    <property type="protein sequence ID" value="CAG9323876.1"/>
    <property type="molecule type" value="Genomic_DNA"/>
</dbReference>
<dbReference type="Proteomes" id="UP001162131">
    <property type="component" value="Unassembled WGS sequence"/>
</dbReference>
<dbReference type="GO" id="GO:0008270">
    <property type="term" value="F:zinc ion binding"/>
    <property type="evidence" value="ECO:0007669"/>
    <property type="project" value="UniProtKB-KW"/>
</dbReference>
<dbReference type="GO" id="GO:0000981">
    <property type="term" value="F:DNA-binding transcription factor activity, RNA polymerase II-specific"/>
    <property type="evidence" value="ECO:0007669"/>
    <property type="project" value="TreeGrafter"/>
</dbReference>
<dbReference type="InterPro" id="IPR036236">
    <property type="entry name" value="Znf_C2H2_sf"/>
</dbReference>
<keyword evidence="7" id="KW-0539">Nucleus</keyword>
<evidence type="ECO:0000256" key="8">
    <source>
        <dbReference type="PROSITE-ProRule" id="PRU00042"/>
    </source>
</evidence>
<dbReference type="PANTHER" id="PTHR14003">
    <property type="entry name" value="TRANSCRIPTIONAL REPRESSOR PROTEIN YY"/>
    <property type="match status" value="1"/>
</dbReference>
<dbReference type="AlphaFoldDB" id="A0AAU9JD16"/>
<dbReference type="PANTHER" id="PTHR14003:SF19">
    <property type="entry name" value="YY2 TRANSCRIPTION FACTOR"/>
    <property type="match status" value="1"/>
</dbReference>
<keyword evidence="5" id="KW-0862">Zinc</keyword>
<dbReference type="SMART" id="SM00355">
    <property type="entry name" value="ZnF_C2H2"/>
    <property type="match status" value="3"/>
</dbReference>
<keyword evidence="4 8" id="KW-0863">Zinc-finger</keyword>
<protein>
    <recommendedName>
        <fullName evidence="9">C2H2-type domain-containing protein</fullName>
    </recommendedName>
</protein>
<evidence type="ECO:0000256" key="2">
    <source>
        <dbReference type="ARBA" id="ARBA00022723"/>
    </source>
</evidence>
<comment type="subcellular location">
    <subcellularLocation>
        <location evidence="1">Nucleus</location>
    </subcellularLocation>
</comment>
<feature type="domain" description="C2H2-type" evidence="9">
    <location>
        <begin position="40"/>
        <end position="67"/>
    </location>
</feature>
<reference evidence="10" key="1">
    <citation type="submission" date="2021-09" db="EMBL/GenBank/DDBJ databases">
        <authorList>
            <consortium name="AG Swart"/>
            <person name="Singh M."/>
            <person name="Singh A."/>
            <person name="Seah K."/>
            <person name="Emmerich C."/>
        </authorList>
    </citation>
    <scope>NUCLEOTIDE SEQUENCE</scope>
    <source>
        <strain evidence="10">ATCC30299</strain>
    </source>
</reference>
<evidence type="ECO:0000256" key="6">
    <source>
        <dbReference type="ARBA" id="ARBA00023125"/>
    </source>
</evidence>
<dbReference type="InterPro" id="IPR013087">
    <property type="entry name" value="Znf_C2H2_type"/>
</dbReference>
<dbReference type="PROSITE" id="PS00028">
    <property type="entry name" value="ZINC_FINGER_C2H2_1"/>
    <property type="match status" value="3"/>
</dbReference>
<dbReference type="Pfam" id="PF00096">
    <property type="entry name" value="zf-C2H2"/>
    <property type="match status" value="3"/>
</dbReference>
<evidence type="ECO:0000256" key="1">
    <source>
        <dbReference type="ARBA" id="ARBA00004123"/>
    </source>
</evidence>
<keyword evidence="11" id="KW-1185">Reference proteome</keyword>
<name>A0AAU9JD16_9CILI</name>
<keyword evidence="3" id="KW-0677">Repeat</keyword>
<evidence type="ECO:0000256" key="3">
    <source>
        <dbReference type="ARBA" id="ARBA00022737"/>
    </source>
</evidence>
<dbReference type="PROSITE" id="PS50157">
    <property type="entry name" value="ZINC_FINGER_C2H2_2"/>
    <property type="match status" value="3"/>
</dbReference>
<dbReference type="Gene3D" id="3.30.160.60">
    <property type="entry name" value="Classic Zinc Finger"/>
    <property type="match status" value="3"/>
</dbReference>
<gene>
    <name evidence="10" type="ORF">BSTOLATCC_MIC34912</name>
</gene>
<evidence type="ECO:0000256" key="4">
    <source>
        <dbReference type="ARBA" id="ARBA00022771"/>
    </source>
</evidence>
<keyword evidence="2" id="KW-0479">Metal-binding</keyword>
<dbReference type="GO" id="GO:0000785">
    <property type="term" value="C:chromatin"/>
    <property type="evidence" value="ECO:0007669"/>
    <property type="project" value="TreeGrafter"/>
</dbReference>
<dbReference type="GO" id="GO:0000978">
    <property type="term" value="F:RNA polymerase II cis-regulatory region sequence-specific DNA binding"/>
    <property type="evidence" value="ECO:0007669"/>
    <property type="project" value="TreeGrafter"/>
</dbReference>
<sequence>MADNYDMSIRNYQCKICKRAFKDNSKLRRHQLVHTGERPFHCPYCEKSFSVDFNLKTHIRVHTGEKPYKCPYPGCTKSFTQAGNLNSHKAIKHRMKRHEKIPIIIHNDEDMKHQLISGSLWDAEKLFQRNP</sequence>
<evidence type="ECO:0000256" key="7">
    <source>
        <dbReference type="ARBA" id="ARBA00023242"/>
    </source>
</evidence>
<evidence type="ECO:0000256" key="5">
    <source>
        <dbReference type="ARBA" id="ARBA00022833"/>
    </source>
</evidence>
<dbReference type="SUPFAM" id="SSF57667">
    <property type="entry name" value="beta-beta-alpha zinc fingers"/>
    <property type="match status" value="2"/>
</dbReference>
<accession>A0AAU9JD16</accession>
<dbReference type="GO" id="GO:0005667">
    <property type="term" value="C:transcription regulator complex"/>
    <property type="evidence" value="ECO:0007669"/>
    <property type="project" value="TreeGrafter"/>
</dbReference>
<dbReference type="FunFam" id="3.30.160.60:FF:000744">
    <property type="entry name" value="zinc finger E-box-binding homeobox 1"/>
    <property type="match status" value="1"/>
</dbReference>
<dbReference type="FunFam" id="3.30.160.60:FF:000104">
    <property type="entry name" value="Transcriptional repressor protein YY1"/>
    <property type="match status" value="1"/>
</dbReference>